<dbReference type="AlphaFoldDB" id="A0A2K9NKK9"/>
<dbReference type="PANTHER" id="PTHR32089:SF112">
    <property type="entry name" value="LYSOZYME-LIKE PROTEIN-RELATED"/>
    <property type="match status" value="1"/>
</dbReference>
<keyword evidence="4" id="KW-1185">Reference proteome</keyword>
<keyword evidence="1" id="KW-0807">Transducer</keyword>
<evidence type="ECO:0000313" key="3">
    <source>
        <dbReference type="EMBL" id="AUN33609.1"/>
    </source>
</evidence>
<reference evidence="3 4" key="1">
    <citation type="submission" date="2017-12" db="EMBL/GenBank/DDBJ databases">
        <title>Genomes of bacteria within cyanobacterial aggregates.</title>
        <authorList>
            <person name="Cai H."/>
        </authorList>
    </citation>
    <scope>NUCLEOTIDE SEQUENCE [LARGE SCALE GENOMIC DNA]</scope>
    <source>
        <strain evidence="3 4">TH16</strain>
        <plasmid evidence="3 4">unnamed1</plasmid>
    </source>
</reference>
<dbReference type="OrthoDB" id="9765776at2"/>
<dbReference type="PANTHER" id="PTHR32089">
    <property type="entry name" value="METHYL-ACCEPTING CHEMOTAXIS PROTEIN MCPB"/>
    <property type="match status" value="1"/>
</dbReference>
<dbReference type="RefSeq" id="WP_102115117.1">
    <property type="nucleotide sequence ID" value="NZ_BMGN01000001.1"/>
</dbReference>
<dbReference type="CDD" id="cd00130">
    <property type="entry name" value="PAS"/>
    <property type="match status" value="1"/>
</dbReference>
<accession>A0A2K9NKK9</accession>
<dbReference type="GO" id="GO:0006935">
    <property type="term" value="P:chemotaxis"/>
    <property type="evidence" value="ECO:0007669"/>
    <property type="project" value="InterPro"/>
</dbReference>
<dbReference type="NCBIfam" id="TIGR00229">
    <property type="entry name" value="sensory_box"/>
    <property type="match status" value="1"/>
</dbReference>
<dbReference type="InterPro" id="IPR000700">
    <property type="entry name" value="PAS-assoc_C"/>
</dbReference>
<dbReference type="SUPFAM" id="SSF58104">
    <property type="entry name" value="Methyl-accepting chemotaxis protein (MCP) signaling domain"/>
    <property type="match status" value="1"/>
</dbReference>
<dbReference type="KEGG" id="ncb:C0V82_25055"/>
<dbReference type="Proteomes" id="UP000234752">
    <property type="component" value="Plasmid unnamed1"/>
</dbReference>
<evidence type="ECO:0000256" key="1">
    <source>
        <dbReference type="ARBA" id="ARBA00023224"/>
    </source>
</evidence>
<dbReference type="InterPro" id="IPR013655">
    <property type="entry name" value="PAS_fold_3"/>
</dbReference>
<dbReference type="Pfam" id="PF08447">
    <property type="entry name" value="PAS_3"/>
    <property type="match status" value="1"/>
</dbReference>
<sequence>MFGLAKADNQGRLKSQAMDLVRANIMIANAEFVITYVNPSLQGFLSEAEADLKKELPRFSMASLIGSNIDIFHKNPSHQRNMLSGLSRAHEATIKVGPRMFDLLVSPITTNGVRSGYVVEWANAAERLANLAYAAQSKAIGRNAAIIEFTPDGNILEANEIFLTAMGYRLDEVKGRHHSIFVPPEQRDTEAYRTFWDKLRKGEFQSGRFRRQSKTGADVWIEGSYNPVLDGNGRVTKVVKLASNVTDQVRLLADLKNLIDENFAEIDRAVSQSSKDCSGATSAVAGSLTNMRTVLDGARDMASSVAEIAQTMTRSRTAVEAAGKEAELVAQQADRLINAAQAMNSVVELIRDIAGQINLLSLNATIEAARAGEAGKGFAVVASEVKGLANQSARATEQISAEIENIQRTSAEVASAVRGITGAIGSVSGYVNSTAAAMEQQSAVTREISSRMDVTSSTVTQVSANIDTISSAVSKVAAAVTKTRQAAEVLAR</sequence>
<evidence type="ECO:0000256" key="2">
    <source>
        <dbReference type="ARBA" id="ARBA00029447"/>
    </source>
</evidence>
<protein>
    <submittedName>
        <fullName evidence="3">Uncharacterized protein</fullName>
    </submittedName>
</protein>
<dbReference type="EMBL" id="CP025613">
    <property type="protein sequence ID" value="AUN33609.1"/>
    <property type="molecule type" value="Genomic_DNA"/>
</dbReference>
<dbReference type="InterPro" id="IPR035965">
    <property type="entry name" value="PAS-like_dom_sf"/>
</dbReference>
<dbReference type="Gene3D" id="1.10.287.950">
    <property type="entry name" value="Methyl-accepting chemotaxis protein"/>
    <property type="match status" value="1"/>
</dbReference>
<dbReference type="InterPro" id="IPR000014">
    <property type="entry name" value="PAS"/>
</dbReference>
<dbReference type="SMART" id="SM00283">
    <property type="entry name" value="MA"/>
    <property type="match status" value="1"/>
</dbReference>
<dbReference type="InterPro" id="IPR004089">
    <property type="entry name" value="MCPsignal_dom"/>
</dbReference>
<gene>
    <name evidence="3" type="ORF">C0V82_25055</name>
</gene>
<dbReference type="GO" id="GO:0004888">
    <property type="term" value="F:transmembrane signaling receptor activity"/>
    <property type="evidence" value="ECO:0007669"/>
    <property type="project" value="InterPro"/>
</dbReference>
<dbReference type="GO" id="GO:0007165">
    <property type="term" value="P:signal transduction"/>
    <property type="evidence" value="ECO:0007669"/>
    <property type="project" value="UniProtKB-KW"/>
</dbReference>
<dbReference type="Gene3D" id="3.30.450.20">
    <property type="entry name" value="PAS domain"/>
    <property type="match status" value="2"/>
</dbReference>
<keyword evidence="3" id="KW-0614">Plasmid</keyword>
<dbReference type="PROSITE" id="PS50113">
    <property type="entry name" value="PAC"/>
    <property type="match status" value="1"/>
</dbReference>
<name>A0A2K9NKK9_9PROT</name>
<dbReference type="GO" id="GO:0016020">
    <property type="term" value="C:membrane"/>
    <property type="evidence" value="ECO:0007669"/>
    <property type="project" value="InterPro"/>
</dbReference>
<dbReference type="PRINTS" id="PR00260">
    <property type="entry name" value="CHEMTRNSDUCR"/>
</dbReference>
<proteinExistence type="inferred from homology"/>
<dbReference type="Pfam" id="PF00015">
    <property type="entry name" value="MCPsignal"/>
    <property type="match status" value="1"/>
</dbReference>
<geneLocation type="plasmid" evidence="3 4">
    <name>unnamed1</name>
</geneLocation>
<dbReference type="SUPFAM" id="SSF55785">
    <property type="entry name" value="PYP-like sensor domain (PAS domain)"/>
    <property type="match status" value="1"/>
</dbReference>
<comment type="similarity">
    <text evidence="2">Belongs to the methyl-accepting chemotaxis (MCP) protein family.</text>
</comment>
<evidence type="ECO:0000313" key="4">
    <source>
        <dbReference type="Proteomes" id="UP000234752"/>
    </source>
</evidence>
<dbReference type="InterPro" id="IPR004090">
    <property type="entry name" value="Chemotax_Me-accpt_rcpt"/>
</dbReference>
<organism evidence="3 4">
    <name type="scientific">Niveispirillum cyanobacteriorum</name>
    <dbReference type="NCBI Taxonomy" id="1612173"/>
    <lineage>
        <taxon>Bacteria</taxon>
        <taxon>Pseudomonadati</taxon>
        <taxon>Pseudomonadota</taxon>
        <taxon>Alphaproteobacteria</taxon>
        <taxon>Rhodospirillales</taxon>
        <taxon>Azospirillaceae</taxon>
        <taxon>Niveispirillum</taxon>
    </lineage>
</organism>
<dbReference type="PROSITE" id="PS50111">
    <property type="entry name" value="CHEMOTAXIS_TRANSDUC_2"/>
    <property type="match status" value="1"/>
</dbReference>